<evidence type="ECO:0000313" key="2">
    <source>
        <dbReference type="Proteomes" id="UP000015104"/>
    </source>
</evidence>
<dbReference type="AlphaFoldDB" id="T1KYX8"/>
<reference evidence="2" key="1">
    <citation type="submission" date="2011-08" db="EMBL/GenBank/DDBJ databases">
        <authorList>
            <person name="Rombauts S."/>
        </authorList>
    </citation>
    <scope>NUCLEOTIDE SEQUENCE</scope>
    <source>
        <strain evidence="2">London</strain>
    </source>
</reference>
<name>T1KYX8_TETUR</name>
<dbReference type="STRING" id="32264.T1KYX8"/>
<reference evidence="1" key="2">
    <citation type="submission" date="2015-06" db="UniProtKB">
        <authorList>
            <consortium name="EnsemblMetazoa"/>
        </authorList>
    </citation>
    <scope>IDENTIFICATION</scope>
</reference>
<evidence type="ECO:0000313" key="1">
    <source>
        <dbReference type="EnsemblMetazoa" id="tetur27g02320.1"/>
    </source>
</evidence>
<dbReference type="EnsemblMetazoa" id="tetur27g02320.1">
    <property type="protein sequence ID" value="tetur27g02320.1"/>
    <property type="gene ID" value="tetur27g02320"/>
</dbReference>
<keyword evidence="2" id="KW-1185">Reference proteome</keyword>
<protein>
    <submittedName>
        <fullName evidence="1">Uncharacterized protein</fullName>
    </submittedName>
</protein>
<dbReference type="Proteomes" id="UP000015104">
    <property type="component" value="Unassembled WGS sequence"/>
</dbReference>
<dbReference type="HOGENOM" id="CLU_1505372_0_0_1"/>
<accession>T1KYX8</accession>
<sequence length="179" mass="20664">MLAKIDDPQSVATVSLPNHLPFQCYSCQDLNKIKRLTLSAHSRDEIEDDILNKVPFIVSHENSSNISNPIQSWPIFSNANHSIEILSQIYSTLDDNHVCMFASNVQVTSPNQLFNNLNRQSKPWFANWENCASKSKKKIRQLYQRPDFLPNFIELTHPNWILASGSNFTAKRWKHVRLD</sequence>
<organism evidence="1 2">
    <name type="scientific">Tetranychus urticae</name>
    <name type="common">Two-spotted spider mite</name>
    <dbReference type="NCBI Taxonomy" id="32264"/>
    <lineage>
        <taxon>Eukaryota</taxon>
        <taxon>Metazoa</taxon>
        <taxon>Ecdysozoa</taxon>
        <taxon>Arthropoda</taxon>
        <taxon>Chelicerata</taxon>
        <taxon>Arachnida</taxon>
        <taxon>Acari</taxon>
        <taxon>Acariformes</taxon>
        <taxon>Trombidiformes</taxon>
        <taxon>Prostigmata</taxon>
        <taxon>Eleutherengona</taxon>
        <taxon>Raphignathae</taxon>
        <taxon>Tetranychoidea</taxon>
        <taxon>Tetranychidae</taxon>
        <taxon>Tetranychus</taxon>
    </lineage>
</organism>
<dbReference type="EMBL" id="CAEY01000719">
    <property type="status" value="NOT_ANNOTATED_CDS"/>
    <property type="molecule type" value="Genomic_DNA"/>
</dbReference>
<proteinExistence type="predicted"/>